<dbReference type="Pfam" id="PF05635">
    <property type="entry name" value="23S_rRNA_IVP"/>
    <property type="match status" value="1"/>
</dbReference>
<dbReference type="PANTHER" id="PTHR38471:SF2">
    <property type="entry name" value="FOUR HELIX BUNDLE PROTEIN"/>
    <property type="match status" value="1"/>
</dbReference>
<dbReference type="Gene3D" id="1.20.1440.60">
    <property type="entry name" value="23S rRNA-intervening sequence"/>
    <property type="match status" value="1"/>
</dbReference>
<dbReference type="AlphaFoldDB" id="A0A1F4U861"/>
<dbReference type="CDD" id="cd16377">
    <property type="entry name" value="23S_rRNA_IVP_like"/>
    <property type="match status" value="1"/>
</dbReference>
<gene>
    <name evidence="1" type="ORF">A2438_01170</name>
</gene>
<evidence type="ECO:0000313" key="2">
    <source>
        <dbReference type="Proteomes" id="UP000179242"/>
    </source>
</evidence>
<reference evidence="1 2" key="1">
    <citation type="journal article" date="2016" name="Nat. Commun.">
        <title>Thousands of microbial genomes shed light on interconnected biogeochemical processes in an aquifer system.</title>
        <authorList>
            <person name="Anantharaman K."/>
            <person name="Brown C.T."/>
            <person name="Hug L.A."/>
            <person name="Sharon I."/>
            <person name="Castelle C.J."/>
            <person name="Probst A.J."/>
            <person name="Thomas B.C."/>
            <person name="Singh A."/>
            <person name="Wilkins M.J."/>
            <person name="Karaoz U."/>
            <person name="Brodie E.L."/>
            <person name="Williams K.H."/>
            <person name="Hubbard S.S."/>
            <person name="Banfield J.F."/>
        </authorList>
    </citation>
    <scope>NUCLEOTIDE SEQUENCE [LARGE SCALE GENOMIC DNA]</scope>
</reference>
<name>A0A1F4U861_UNCSA</name>
<dbReference type="EMBL" id="MEUJ01000002">
    <property type="protein sequence ID" value="OGC41081.1"/>
    <property type="molecule type" value="Genomic_DNA"/>
</dbReference>
<dbReference type="SUPFAM" id="SSF158446">
    <property type="entry name" value="IVS-encoded protein-like"/>
    <property type="match status" value="1"/>
</dbReference>
<dbReference type="InterPro" id="IPR036583">
    <property type="entry name" value="23S_rRNA_IVS_sf"/>
</dbReference>
<dbReference type="Proteomes" id="UP000179242">
    <property type="component" value="Unassembled WGS sequence"/>
</dbReference>
<sequence>MAFLFEKLEAYQKSVNFVDRIFSVCENMRGSGFNKLADQLRRAAISIPLNIAEANGRIHTKERKQFYYTSRGSLHECIPVLEILLRRKKINPEEFKFLYDQGEEIAKMLAGLIRSLPD</sequence>
<evidence type="ECO:0000313" key="1">
    <source>
        <dbReference type="EMBL" id="OGC41081.1"/>
    </source>
</evidence>
<accession>A0A1F4U861</accession>
<dbReference type="PANTHER" id="PTHR38471">
    <property type="entry name" value="FOUR HELIX BUNDLE PROTEIN"/>
    <property type="match status" value="1"/>
</dbReference>
<comment type="caution">
    <text evidence="1">The sequence shown here is derived from an EMBL/GenBank/DDBJ whole genome shotgun (WGS) entry which is preliminary data.</text>
</comment>
<evidence type="ECO:0008006" key="3">
    <source>
        <dbReference type="Google" id="ProtNLM"/>
    </source>
</evidence>
<proteinExistence type="predicted"/>
<dbReference type="NCBIfam" id="TIGR02436">
    <property type="entry name" value="four helix bundle protein"/>
    <property type="match status" value="1"/>
</dbReference>
<organism evidence="1 2">
    <name type="scientific">candidate division WOR-1 bacterium RIFOXYC2_FULL_46_14</name>
    <dbReference type="NCBI Taxonomy" id="1802587"/>
    <lineage>
        <taxon>Bacteria</taxon>
        <taxon>Bacillati</taxon>
        <taxon>Saganbacteria</taxon>
    </lineage>
</organism>
<dbReference type="InterPro" id="IPR012657">
    <property type="entry name" value="23S_rRNA-intervening_sequence"/>
</dbReference>
<protein>
    <recommendedName>
        <fullName evidence="3">Four helix bundle protein</fullName>
    </recommendedName>
</protein>